<proteinExistence type="inferred from homology"/>
<dbReference type="InterPro" id="IPR055348">
    <property type="entry name" value="DctQ"/>
</dbReference>
<gene>
    <name evidence="11" type="ORF">CUV01_11010</name>
</gene>
<dbReference type="Proteomes" id="UP000233742">
    <property type="component" value="Chromosome"/>
</dbReference>
<feature type="transmembrane region" description="Helical" evidence="9">
    <location>
        <begin position="62"/>
        <end position="80"/>
    </location>
</feature>
<sequence>MNPPASSERTRDMRAYLNILGWAARLCGWLAMALLASAVIVVTQMVMIRYVMNGSTIWQTEYVIYSTTAAMMLGSPYVLALRGHVGVDVLVQAVGDGWRRVFNLIAAIASLIFVGAMAWSGFRFLAEAVHGGWTTDTVWALPLWIPFWPLPIAMALMLAQLLADIVLALRPELTPTTQGGA</sequence>
<dbReference type="GO" id="GO:0022857">
    <property type="term" value="F:transmembrane transporter activity"/>
    <property type="evidence" value="ECO:0007669"/>
    <property type="project" value="UniProtKB-UniRule"/>
</dbReference>
<keyword evidence="12" id="KW-1185">Reference proteome</keyword>
<evidence type="ECO:0000256" key="6">
    <source>
        <dbReference type="ARBA" id="ARBA00022989"/>
    </source>
</evidence>
<comment type="subcellular location">
    <subcellularLocation>
        <location evidence="1 9">Cell inner membrane</location>
        <topology evidence="1 9">Multi-pass membrane protein</topology>
    </subcellularLocation>
</comment>
<organism evidence="11 12">
    <name type="scientific">Paracoccus tegillarcae</name>
    <dbReference type="NCBI Taxonomy" id="1529068"/>
    <lineage>
        <taxon>Bacteria</taxon>
        <taxon>Pseudomonadati</taxon>
        <taxon>Pseudomonadota</taxon>
        <taxon>Alphaproteobacteria</taxon>
        <taxon>Rhodobacterales</taxon>
        <taxon>Paracoccaceae</taxon>
        <taxon>Paracoccus</taxon>
    </lineage>
</organism>
<keyword evidence="7 9" id="KW-0472">Membrane</keyword>
<dbReference type="AlphaFoldDB" id="A0A2K9EKC8"/>
<accession>A0A2K9EKC8</accession>
<evidence type="ECO:0000256" key="2">
    <source>
        <dbReference type="ARBA" id="ARBA00022448"/>
    </source>
</evidence>
<evidence type="ECO:0000256" key="7">
    <source>
        <dbReference type="ARBA" id="ARBA00023136"/>
    </source>
</evidence>
<comment type="subunit">
    <text evidence="9">The complex comprises the extracytoplasmic solute receptor protein and the two transmembrane proteins.</text>
</comment>
<comment type="similarity">
    <text evidence="8 9">Belongs to the TRAP transporter small permease family.</text>
</comment>
<keyword evidence="6 9" id="KW-1133">Transmembrane helix</keyword>
<dbReference type="Pfam" id="PF04290">
    <property type="entry name" value="DctQ"/>
    <property type="match status" value="1"/>
</dbReference>
<evidence type="ECO:0000256" key="3">
    <source>
        <dbReference type="ARBA" id="ARBA00022475"/>
    </source>
</evidence>
<dbReference type="PANTHER" id="PTHR35011">
    <property type="entry name" value="2,3-DIKETO-L-GULONATE TRAP TRANSPORTER SMALL PERMEASE PROTEIN YIAM"/>
    <property type="match status" value="1"/>
</dbReference>
<dbReference type="GO" id="GO:0015740">
    <property type="term" value="P:C4-dicarboxylate transport"/>
    <property type="evidence" value="ECO:0007669"/>
    <property type="project" value="TreeGrafter"/>
</dbReference>
<evidence type="ECO:0000256" key="4">
    <source>
        <dbReference type="ARBA" id="ARBA00022519"/>
    </source>
</evidence>
<comment type="function">
    <text evidence="9">Part of the tripartite ATP-independent periplasmic (TRAP) transport system.</text>
</comment>
<keyword evidence="4 9" id="KW-0997">Cell inner membrane</keyword>
<keyword evidence="2 9" id="KW-0813">Transport</keyword>
<feature type="domain" description="Tripartite ATP-independent periplasmic transporters DctQ component" evidence="10">
    <location>
        <begin position="39"/>
        <end position="170"/>
    </location>
</feature>
<feature type="transmembrane region" description="Helical" evidence="9">
    <location>
        <begin position="20"/>
        <end position="42"/>
    </location>
</feature>
<reference evidence="11 12" key="1">
    <citation type="submission" date="2017-12" db="EMBL/GenBank/DDBJ databases">
        <authorList>
            <person name="Hurst M.R.H."/>
        </authorList>
    </citation>
    <scope>NUCLEOTIDE SEQUENCE [LARGE SCALE GENOMIC DNA]</scope>
    <source>
        <strain evidence="11 12">BM15</strain>
    </source>
</reference>
<dbReference type="InterPro" id="IPR007387">
    <property type="entry name" value="TRAP_DctQ"/>
</dbReference>
<evidence type="ECO:0000256" key="1">
    <source>
        <dbReference type="ARBA" id="ARBA00004429"/>
    </source>
</evidence>
<keyword evidence="5 9" id="KW-0812">Transmembrane</keyword>
<evidence type="ECO:0000256" key="9">
    <source>
        <dbReference type="RuleBase" id="RU369079"/>
    </source>
</evidence>
<dbReference type="EMBL" id="CP025408">
    <property type="protein sequence ID" value="AUH33847.1"/>
    <property type="molecule type" value="Genomic_DNA"/>
</dbReference>
<name>A0A2K9EKC8_9RHOB</name>
<keyword evidence="3" id="KW-1003">Cell membrane</keyword>
<evidence type="ECO:0000256" key="5">
    <source>
        <dbReference type="ARBA" id="ARBA00022692"/>
    </source>
</evidence>
<evidence type="ECO:0000313" key="11">
    <source>
        <dbReference type="EMBL" id="AUH33847.1"/>
    </source>
</evidence>
<evidence type="ECO:0000313" key="12">
    <source>
        <dbReference type="Proteomes" id="UP000233742"/>
    </source>
</evidence>
<feature type="transmembrane region" description="Helical" evidence="9">
    <location>
        <begin position="101"/>
        <end position="125"/>
    </location>
</feature>
<dbReference type="PANTHER" id="PTHR35011:SF10">
    <property type="entry name" value="TRAP TRANSPORTER SMALL PERMEASE PROTEIN"/>
    <property type="match status" value="1"/>
</dbReference>
<feature type="transmembrane region" description="Helical" evidence="9">
    <location>
        <begin position="145"/>
        <end position="169"/>
    </location>
</feature>
<protein>
    <recommendedName>
        <fullName evidence="9">TRAP transporter small permease protein</fullName>
    </recommendedName>
</protein>
<evidence type="ECO:0000256" key="8">
    <source>
        <dbReference type="ARBA" id="ARBA00038436"/>
    </source>
</evidence>
<evidence type="ECO:0000259" key="10">
    <source>
        <dbReference type="Pfam" id="PF04290"/>
    </source>
</evidence>
<dbReference type="GO" id="GO:0005886">
    <property type="term" value="C:plasma membrane"/>
    <property type="evidence" value="ECO:0007669"/>
    <property type="project" value="UniProtKB-SubCell"/>
</dbReference>
<dbReference type="KEGG" id="paro:CUV01_11010"/>